<dbReference type="Gene3D" id="3.30.465.10">
    <property type="match status" value="1"/>
</dbReference>
<dbReference type="GO" id="GO:0019853">
    <property type="term" value="P:L-ascorbic acid biosynthetic process"/>
    <property type="evidence" value="ECO:0007669"/>
    <property type="project" value="UniProtKB-UniPathway"/>
</dbReference>
<feature type="chain" id="PRO_5002672999" description="FAD-binding PCMH-type domain-containing protein" evidence="4">
    <location>
        <begin position="22"/>
        <end position="558"/>
    </location>
</feature>
<evidence type="ECO:0000313" key="7">
    <source>
        <dbReference type="Proteomes" id="UP000001568"/>
    </source>
</evidence>
<protein>
    <recommendedName>
        <fullName evidence="5">FAD-binding PCMH-type domain-containing protein</fullName>
    </recommendedName>
</protein>
<dbReference type="InterPro" id="IPR016167">
    <property type="entry name" value="FAD-bd_PCMH_sub1"/>
</dbReference>
<dbReference type="AlphaFoldDB" id="A4RTX7"/>
<evidence type="ECO:0000256" key="3">
    <source>
        <dbReference type="ARBA" id="ARBA00023002"/>
    </source>
</evidence>
<dbReference type="eggNOG" id="KOG4730">
    <property type="taxonomic scope" value="Eukaryota"/>
</dbReference>
<comment type="cofactor">
    <cofactor evidence="1">
        <name>FAD</name>
        <dbReference type="ChEBI" id="CHEBI:57692"/>
    </cofactor>
</comment>
<dbReference type="OMA" id="AFPWFID"/>
<dbReference type="GO" id="GO:0016020">
    <property type="term" value="C:membrane"/>
    <property type="evidence" value="ECO:0007669"/>
    <property type="project" value="InterPro"/>
</dbReference>
<reference evidence="6 7" key="1">
    <citation type="journal article" date="2007" name="Proc. Natl. Acad. Sci. U.S.A.">
        <title>The tiny eukaryote Ostreococcus provides genomic insights into the paradox of plankton speciation.</title>
        <authorList>
            <person name="Palenik B."/>
            <person name="Grimwood J."/>
            <person name="Aerts A."/>
            <person name="Rouze P."/>
            <person name="Salamov A."/>
            <person name="Putnam N."/>
            <person name="Dupont C."/>
            <person name="Jorgensen R."/>
            <person name="Derelle E."/>
            <person name="Rombauts S."/>
            <person name="Zhou K."/>
            <person name="Otillar R."/>
            <person name="Merchant S.S."/>
            <person name="Podell S."/>
            <person name="Gaasterland T."/>
            <person name="Napoli C."/>
            <person name="Gendler K."/>
            <person name="Manuell A."/>
            <person name="Tai V."/>
            <person name="Vallon O."/>
            <person name="Piganeau G."/>
            <person name="Jancek S."/>
            <person name="Heijde M."/>
            <person name="Jabbari K."/>
            <person name="Bowler C."/>
            <person name="Lohr M."/>
            <person name="Robbens S."/>
            <person name="Werner G."/>
            <person name="Dubchak I."/>
            <person name="Pazour G.J."/>
            <person name="Ren Q."/>
            <person name="Paulsen I."/>
            <person name="Delwiche C."/>
            <person name="Schmutz J."/>
            <person name="Rokhsar D."/>
            <person name="Van de Peer Y."/>
            <person name="Moreau H."/>
            <person name="Grigoriev I.V."/>
        </authorList>
    </citation>
    <scope>NUCLEOTIDE SEQUENCE [LARGE SCALE GENOMIC DNA]</scope>
    <source>
        <strain evidence="6 7">CCE9901</strain>
    </source>
</reference>
<dbReference type="InterPro" id="IPR016169">
    <property type="entry name" value="FAD-bd_PCMH_sub2"/>
</dbReference>
<dbReference type="PANTHER" id="PTHR43762:SF5">
    <property type="entry name" value="FAD-BINDING PCMH-TYPE DOMAIN-CONTAINING PROTEIN"/>
    <property type="match status" value="1"/>
</dbReference>
<dbReference type="UniPathway" id="UPA00132"/>
<dbReference type="GO" id="GO:0003885">
    <property type="term" value="F:D-arabinono-1,4-lactone oxidase activity"/>
    <property type="evidence" value="ECO:0007669"/>
    <property type="project" value="InterPro"/>
</dbReference>
<sequence>MPTRAVAVVLAATLAARGARGEHPRDASNWQGKHACDAAGRAAKPRSVRDVSEAVYASTDARANGAGHSWHSGLFCAANGGTRVDVSETRAVRAAERFALDEGAMAARADAGMLTRDLLDGLARRGYTLPAFPWFIDQTIGGAIATASHGSSLRAGSLSSQMVACTLVKADGSVEHFSEGTTPAPLFDALRANIGRLGVVVDVTLRVVKNTRITRRNEDVSPEAFVNEMRRVQDAVRACERDYAGNFDAQWSCAMNKPEVRALDETQFFWYIPLGEMSRVHFEREEPMPSFPRYDERGSKELSSIWYGSLSGNDLIRDSPRRVRDITSPVTLMSADSMAESWARQWKRATLANIANNTEEQRDNFLSMTERQYELHQRYGYEQLEVAVPLTKAGDCMRAFKEALYDDRQLNLGFRSQALLRFIKPESAWLSPAHGRLGSLYINIEDFIKYSRLIDRYGNPRFDAAVKILRGDSCEGRLHWGKFGFPERRGCFDGAKEYGVAFCHFGCHVHRLDPTGKFAGDSDVLRFDGVDFVHCCGDDGLFKESSTCRCALTDRQSC</sequence>
<evidence type="ECO:0000259" key="5">
    <source>
        <dbReference type="PROSITE" id="PS51387"/>
    </source>
</evidence>
<keyword evidence="3" id="KW-0560">Oxidoreductase</keyword>
<dbReference type="GeneID" id="5001108"/>
<dbReference type="SUPFAM" id="SSF56176">
    <property type="entry name" value="FAD-binding/transporter-associated domain-like"/>
    <property type="match status" value="1"/>
</dbReference>
<keyword evidence="4" id="KW-0732">Signal</keyword>
<dbReference type="OrthoDB" id="610608at2759"/>
<dbReference type="InterPro" id="IPR036318">
    <property type="entry name" value="FAD-bd_PCMH-like_sf"/>
</dbReference>
<evidence type="ECO:0000256" key="1">
    <source>
        <dbReference type="ARBA" id="ARBA00001974"/>
    </source>
</evidence>
<evidence type="ECO:0000313" key="6">
    <source>
        <dbReference type="EMBL" id="ABO94866.1"/>
    </source>
</evidence>
<dbReference type="KEGG" id="olu:OSTLU_14476"/>
<dbReference type="PANTHER" id="PTHR43762">
    <property type="entry name" value="L-GULONOLACTONE OXIDASE"/>
    <property type="match status" value="1"/>
</dbReference>
<dbReference type="InterPro" id="IPR006094">
    <property type="entry name" value="Oxid_FAD_bind_N"/>
</dbReference>
<gene>
    <name evidence="6" type="ORF">OSTLU_14476</name>
</gene>
<dbReference type="InterPro" id="IPR010031">
    <property type="entry name" value="FAD_lactone_oxidase-like"/>
</dbReference>
<dbReference type="Gene3D" id="3.30.70.2520">
    <property type="match status" value="1"/>
</dbReference>
<dbReference type="RefSeq" id="XP_001416573.1">
    <property type="nucleotide sequence ID" value="XM_001416536.1"/>
</dbReference>
<feature type="signal peptide" evidence="4">
    <location>
        <begin position="1"/>
        <end position="21"/>
    </location>
</feature>
<dbReference type="Pfam" id="PF01565">
    <property type="entry name" value="FAD_binding_4"/>
    <property type="match status" value="1"/>
</dbReference>
<keyword evidence="7" id="KW-1185">Reference proteome</keyword>
<accession>A4RTX7</accession>
<dbReference type="InterPro" id="IPR007173">
    <property type="entry name" value="ALO_C"/>
</dbReference>
<dbReference type="Proteomes" id="UP000001568">
    <property type="component" value="Chromosome 3"/>
</dbReference>
<dbReference type="GO" id="GO:0071949">
    <property type="term" value="F:FAD binding"/>
    <property type="evidence" value="ECO:0007669"/>
    <property type="project" value="InterPro"/>
</dbReference>
<proteinExistence type="predicted"/>
<dbReference type="PROSITE" id="PS51387">
    <property type="entry name" value="FAD_PCMH"/>
    <property type="match status" value="1"/>
</dbReference>
<organism evidence="6 7">
    <name type="scientific">Ostreococcus lucimarinus (strain CCE9901)</name>
    <dbReference type="NCBI Taxonomy" id="436017"/>
    <lineage>
        <taxon>Eukaryota</taxon>
        <taxon>Viridiplantae</taxon>
        <taxon>Chlorophyta</taxon>
        <taxon>Mamiellophyceae</taxon>
        <taxon>Mamiellales</taxon>
        <taxon>Bathycoccaceae</taxon>
        <taxon>Ostreococcus</taxon>
    </lineage>
</organism>
<evidence type="ECO:0000256" key="4">
    <source>
        <dbReference type="SAM" id="SignalP"/>
    </source>
</evidence>
<name>A4RTX7_OSTLU</name>
<comment type="pathway">
    <text evidence="2">Cofactor biosynthesis; L-ascorbate biosynthesis.</text>
</comment>
<dbReference type="Pfam" id="PF04030">
    <property type="entry name" value="ALO"/>
    <property type="match status" value="1"/>
</dbReference>
<dbReference type="HOGENOM" id="CLU_400289_0_0_1"/>
<dbReference type="InterPro" id="IPR016166">
    <property type="entry name" value="FAD-bd_PCMH"/>
</dbReference>
<feature type="domain" description="FAD-binding PCMH-type" evidence="5">
    <location>
        <begin position="34"/>
        <end position="210"/>
    </location>
</feature>
<evidence type="ECO:0000256" key="2">
    <source>
        <dbReference type="ARBA" id="ARBA00005147"/>
    </source>
</evidence>
<dbReference type="Gramene" id="ABO94866">
    <property type="protein sequence ID" value="ABO94866"/>
    <property type="gene ID" value="OSTLU_14476"/>
</dbReference>
<dbReference type="Gene3D" id="3.30.43.10">
    <property type="entry name" value="Uridine Diphospho-n-acetylenolpyruvylglucosamine Reductase, domain 2"/>
    <property type="match status" value="1"/>
</dbReference>
<dbReference type="STRING" id="436017.A4RTX7"/>
<dbReference type="EMBL" id="CP000583">
    <property type="protein sequence ID" value="ABO94866.1"/>
    <property type="molecule type" value="Genomic_DNA"/>
</dbReference>